<evidence type="ECO:0000313" key="3">
    <source>
        <dbReference type="Proteomes" id="UP001315686"/>
    </source>
</evidence>
<sequence length="304" mass="31907">MQGHTPTRPRAAAVAILIGMASLGLVDNFVPLLAEEGGLWQFHALRSAICVGILVVAGALGMGRLRPRSLRHVAGRSFLVATAMVIYFACLALMPIGHVLAGLFTAPVFVLLITRFGLKRPVGPMRWGAAGLGFLGTLLVIQPDPANLDPLIFLPVAAGAFYGAGAVATRHWCEEEGTLALMTGFFAALGIYGVLGIAALALWPLEPAAGAAGFAMRGWVPVTGPFLFWTLVQTVGSILGMGMIIRGYQLGEVSRVAIYEYSVLVFASFWAWVFFAQTVGALQALGMVVIAAAGSIVAIRSAKA</sequence>
<feature type="transmembrane region" description="Helical" evidence="1">
    <location>
        <begin position="40"/>
        <end position="61"/>
    </location>
</feature>
<feature type="transmembrane region" description="Helical" evidence="1">
    <location>
        <begin position="226"/>
        <end position="245"/>
    </location>
</feature>
<evidence type="ECO:0000313" key="2">
    <source>
        <dbReference type="EMBL" id="MBT0958585.1"/>
    </source>
</evidence>
<feature type="transmembrane region" description="Helical" evidence="1">
    <location>
        <begin position="100"/>
        <end position="118"/>
    </location>
</feature>
<dbReference type="PANTHER" id="PTHR22911:SF135">
    <property type="entry name" value="BLR4310 PROTEIN"/>
    <property type="match status" value="1"/>
</dbReference>
<feature type="transmembrane region" description="Helical" evidence="1">
    <location>
        <begin position="179"/>
        <end position="203"/>
    </location>
</feature>
<feature type="transmembrane region" description="Helical" evidence="1">
    <location>
        <begin position="12"/>
        <end position="34"/>
    </location>
</feature>
<dbReference type="PANTHER" id="PTHR22911">
    <property type="entry name" value="ACYL-MALONYL CONDENSING ENZYME-RELATED"/>
    <property type="match status" value="1"/>
</dbReference>
<proteinExistence type="predicted"/>
<evidence type="ECO:0000256" key="1">
    <source>
        <dbReference type="SAM" id="Phobius"/>
    </source>
</evidence>
<keyword evidence="1" id="KW-0812">Transmembrane</keyword>
<feature type="transmembrane region" description="Helical" evidence="1">
    <location>
        <begin position="257"/>
        <end position="275"/>
    </location>
</feature>
<gene>
    <name evidence="2" type="ORF">IV417_14440</name>
</gene>
<reference evidence="2 3" key="1">
    <citation type="journal article" date="2021" name="Arch. Microbiol.">
        <title>Harenicola maris gen. nov., sp. nov. isolated from the Sea of Japan shallow sediments.</title>
        <authorList>
            <person name="Romanenko L.A."/>
            <person name="Kurilenko V.V."/>
            <person name="Chernysheva N.Y."/>
            <person name="Tekutyeva L.A."/>
            <person name="Velansky P.V."/>
            <person name="Svetashev V.I."/>
            <person name="Isaeva M.P."/>
        </authorList>
    </citation>
    <scope>NUCLEOTIDE SEQUENCE [LARGE SCALE GENOMIC DNA]</scope>
    <source>
        <strain evidence="2 3">KMM 3653</strain>
    </source>
</reference>
<comment type="caution">
    <text evidence="2">The sequence shown here is derived from an EMBL/GenBank/DDBJ whole genome shotgun (WGS) entry which is preliminary data.</text>
</comment>
<name>A0AAP2G4R9_9RHOB</name>
<dbReference type="SUPFAM" id="SSF103481">
    <property type="entry name" value="Multidrug resistance efflux transporter EmrE"/>
    <property type="match status" value="2"/>
</dbReference>
<feature type="transmembrane region" description="Helical" evidence="1">
    <location>
        <begin position="281"/>
        <end position="299"/>
    </location>
</feature>
<organism evidence="2 3">
    <name type="scientific">Harenicola maris</name>
    <dbReference type="NCBI Taxonomy" id="2841044"/>
    <lineage>
        <taxon>Bacteria</taxon>
        <taxon>Pseudomonadati</taxon>
        <taxon>Pseudomonadota</taxon>
        <taxon>Alphaproteobacteria</taxon>
        <taxon>Rhodobacterales</taxon>
        <taxon>Paracoccaceae</taxon>
        <taxon>Harenicola</taxon>
    </lineage>
</organism>
<keyword evidence="1" id="KW-1133">Transmembrane helix</keyword>
<dbReference type="GO" id="GO:0016020">
    <property type="term" value="C:membrane"/>
    <property type="evidence" value="ECO:0007669"/>
    <property type="project" value="TreeGrafter"/>
</dbReference>
<keyword evidence="3" id="KW-1185">Reference proteome</keyword>
<dbReference type="AlphaFoldDB" id="A0AAP2G4R9"/>
<protein>
    <submittedName>
        <fullName evidence="2">DMT family transporter</fullName>
    </submittedName>
</protein>
<feature type="transmembrane region" description="Helical" evidence="1">
    <location>
        <begin position="73"/>
        <end position="94"/>
    </location>
</feature>
<feature type="transmembrane region" description="Helical" evidence="1">
    <location>
        <begin position="148"/>
        <end position="167"/>
    </location>
</feature>
<dbReference type="RefSeq" id="WP_327794813.1">
    <property type="nucleotide sequence ID" value="NZ_JADQAZ010000003.1"/>
</dbReference>
<feature type="transmembrane region" description="Helical" evidence="1">
    <location>
        <begin position="125"/>
        <end position="142"/>
    </location>
</feature>
<keyword evidence="1" id="KW-0472">Membrane</keyword>
<dbReference type="InterPro" id="IPR037185">
    <property type="entry name" value="EmrE-like"/>
</dbReference>
<dbReference type="Proteomes" id="UP001315686">
    <property type="component" value="Unassembled WGS sequence"/>
</dbReference>
<accession>A0AAP2G4R9</accession>
<dbReference type="EMBL" id="JADQAZ010000003">
    <property type="protein sequence ID" value="MBT0958585.1"/>
    <property type="molecule type" value="Genomic_DNA"/>
</dbReference>